<reference evidence="1" key="1">
    <citation type="submission" date="2022-01" db="EMBL/GenBank/DDBJ databases">
        <title>Comparative genomics reveals a dynamic genome evolution in the ectomycorrhizal milk-cap (Lactarius) mushrooms.</title>
        <authorList>
            <consortium name="DOE Joint Genome Institute"/>
            <person name="Lebreton A."/>
            <person name="Tang N."/>
            <person name="Kuo A."/>
            <person name="LaButti K."/>
            <person name="Drula E."/>
            <person name="Barry K."/>
            <person name="Clum A."/>
            <person name="Lipzen A."/>
            <person name="Mousain D."/>
            <person name="Ng V."/>
            <person name="Wang R."/>
            <person name="Wang X."/>
            <person name="Dai Y."/>
            <person name="Henrissat B."/>
            <person name="Grigoriev I.V."/>
            <person name="Guerin-Laguette A."/>
            <person name="Yu F."/>
            <person name="Martin F.M."/>
        </authorList>
    </citation>
    <scope>NUCLEOTIDE SEQUENCE</scope>
    <source>
        <strain evidence="1">QP</strain>
    </source>
</reference>
<protein>
    <submittedName>
        <fullName evidence="1">Uncharacterized protein</fullName>
    </submittedName>
</protein>
<dbReference type="AlphaFoldDB" id="A0AAD4LC56"/>
<comment type="caution">
    <text evidence="1">The sequence shown here is derived from an EMBL/GenBank/DDBJ whole genome shotgun (WGS) entry which is preliminary data.</text>
</comment>
<dbReference type="EMBL" id="JAKELL010000062">
    <property type="protein sequence ID" value="KAH8985526.1"/>
    <property type="molecule type" value="Genomic_DNA"/>
</dbReference>
<name>A0AAD4LC56_9AGAM</name>
<evidence type="ECO:0000313" key="2">
    <source>
        <dbReference type="Proteomes" id="UP001201163"/>
    </source>
</evidence>
<dbReference type="Proteomes" id="UP001201163">
    <property type="component" value="Unassembled WGS sequence"/>
</dbReference>
<gene>
    <name evidence="1" type="ORF">EDB92DRAFT_1949798</name>
</gene>
<sequence length="173" mass="19149">MSSTQATAVAGTTDDNLNLSKQLQEWTQTSFTDLYKLDQDPQTQTLFTPDAQINVNGEVFSLEKYDEHIKAQRGGATRVDILWEGVLANPEDESRSVLFKGSYTITRSLRFRLRAAPMQTLTHVVLEARVVEVDSNQKIVSLLQTETYDRPPVHLAPVPAGISQGEVDGTQGS</sequence>
<accession>A0AAD4LC56</accession>
<proteinExistence type="predicted"/>
<keyword evidence="2" id="KW-1185">Reference proteome</keyword>
<organism evidence="1 2">
    <name type="scientific">Lactarius akahatsu</name>
    <dbReference type="NCBI Taxonomy" id="416441"/>
    <lineage>
        <taxon>Eukaryota</taxon>
        <taxon>Fungi</taxon>
        <taxon>Dikarya</taxon>
        <taxon>Basidiomycota</taxon>
        <taxon>Agaricomycotina</taxon>
        <taxon>Agaricomycetes</taxon>
        <taxon>Russulales</taxon>
        <taxon>Russulaceae</taxon>
        <taxon>Lactarius</taxon>
    </lineage>
</organism>
<evidence type="ECO:0000313" key="1">
    <source>
        <dbReference type="EMBL" id="KAH8985526.1"/>
    </source>
</evidence>